<dbReference type="OMA" id="TFWGSEM"/>
<gene>
    <name evidence="8" type="ORF">Ocin01_00641</name>
</gene>
<comment type="catalytic activity">
    <reaction evidence="6">
        <text>acetylcholine + H2O = choline + acetate + H(+)</text>
        <dbReference type="Rhea" id="RHEA:17561"/>
        <dbReference type="ChEBI" id="CHEBI:15354"/>
        <dbReference type="ChEBI" id="CHEBI:15355"/>
        <dbReference type="ChEBI" id="CHEBI:15377"/>
        <dbReference type="ChEBI" id="CHEBI:15378"/>
        <dbReference type="ChEBI" id="CHEBI:30089"/>
        <dbReference type="EC" id="3.1.1.7"/>
    </reaction>
</comment>
<dbReference type="GO" id="GO:0019695">
    <property type="term" value="P:choline metabolic process"/>
    <property type="evidence" value="ECO:0007669"/>
    <property type="project" value="TreeGrafter"/>
</dbReference>
<reference evidence="8 9" key="1">
    <citation type="journal article" date="2016" name="Genome Biol. Evol.">
        <title>Gene Family Evolution Reflects Adaptation to Soil Environmental Stressors in the Genome of the Collembolan Orchesella cincta.</title>
        <authorList>
            <person name="Faddeeva-Vakhrusheva A."/>
            <person name="Derks M.F."/>
            <person name="Anvar S.Y."/>
            <person name="Agamennone V."/>
            <person name="Suring W."/>
            <person name="Smit S."/>
            <person name="van Straalen N.M."/>
            <person name="Roelofs D."/>
        </authorList>
    </citation>
    <scope>NUCLEOTIDE SEQUENCE [LARGE SCALE GENOMIC DNA]</scope>
    <source>
        <tissue evidence="8">Mixed pool</tissue>
    </source>
</reference>
<dbReference type="GO" id="GO:0005886">
    <property type="term" value="C:plasma membrane"/>
    <property type="evidence" value="ECO:0007669"/>
    <property type="project" value="TreeGrafter"/>
</dbReference>
<keyword evidence="4" id="KW-1015">Disulfide bond</keyword>
<comment type="similarity">
    <text evidence="1">Belongs to the type-B carboxylesterase/lipase family.</text>
</comment>
<accession>A0A1D2NL95</accession>
<proteinExistence type="inferred from homology"/>
<sequence length="623" mass="70561">ITPKMYTLQEAGTLTTTLVASIIVFTVMLTPPLAQSAPQYPGTFIKTNHSSTRHHGLPGEGHNRNGAAHRERHSVTQVQTSTGLLHGIRRNVLGKDVHIYLGVPFAQPPLGPLRFKKPISLKPWNGTYYATKQPNTCYQEHFVSFPEFRGEMMWNPNTNISEDCLYLNMWVPKTRKTNMPILIWIYGGGYMAGTSTLDIYNGEILAAENSVIVVGIQYRVGSFGFLYYGNEDAPGNVGLWDQLSAMKWAGGGSVSFHLLSPYSRDYMTRGIIQSGTLNAPWSIMDAPTAKAIAKKLANDCNCTEATEADTLQCLRDLPAQRISELQWESYSPILNFPSAPTIDGKFLPKHPIDMLKEGDFKKAELLIGSNLNEGTYFILYDYIKYFDKEGPNCLPRETFLEILDNVFGNLSSVQKDAIRFQYTHWEEPKDPCKVTEKFADLVGDYYFICPTNKFAELYAEHNAPVYYYFFTQRTSLNPWGKWMGVMHADEIEYVFGNPLNGTAHTREEKDLSRRIMKYFTTFAETGRPVSEDSGEDWPLYTKAEPNYFILNSKDRGTGKGPRAHTCAFWNEFMPVITTGTSSRKPQILRFPHLFGMSYMTFLVDAKKIDGERVKDQLFISGRP</sequence>
<dbReference type="Gene3D" id="3.40.50.1820">
    <property type="entry name" value="alpha/beta hydrolase"/>
    <property type="match status" value="1"/>
</dbReference>
<keyword evidence="3" id="KW-0378">Hydrolase</keyword>
<evidence type="ECO:0000313" key="8">
    <source>
        <dbReference type="EMBL" id="ODN06053.1"/>
    </source>
</evidence>
<dbReference type="InterPro" id="IPR029058">
    <property type="entry name" value="AB_hydrolase_fold"/>
</dbReference>
<evidence type="ECO:0000256" key="1">
    <source>
        <dbReference type="ARBA" id="ARBA00005964"/>
    </source>
</evidence>
<dbReference type="OrthoDB" id="408631at2759"/>
<dbReference type="PRINTS" id="PR00878">
    <property type="entry name" value="CHOLNESTRASE"/>
</dbReference>
<protein>
    <submittedName>
        <fullName evidence="8">Acetylcholinesterase</fullName>
    </submittedName>
</protein>
<feature type="domain" description="Carboxylesterase type B" evidence="7">
    <location>
        <begin position="249"/>
        <end position="569"/>
    </location>
</feature>
<keyword evidence="2" id="KW-0719">Serine esterase</keyword>
<dbReference type="EMBL" id="LJIJ01000011">
    <property type="protein sequence ID" value="ODN06053.1"/>
    <property type="molecule type" value="Genomic_DNA"/>
</dbReference>
<evidence type="ECO:0000256" key="2">
    <source>
        <dbReference type="ARBA" id="ARBA00022487"/>
    </source>
</evidence>
<dbReference type="GO" id="GO:0005615">
    <property type="term" value="C:extracellular space"/>
    <property type="evidence" value="ECO:0007669"/>
    <property type="project" value="TreeGrafter"/>
</dbReference>
<dbReference type="Pfam" id="PF00135">
    <property type="entry name" value="COesterase"/>
    <property type="match status" value="2"/>
</dbReference>
<dbReference type="InterPro" id="IPR000997">
    <property type="entry name" value="Cholinesterase"/>
</dbReference>
<keyword evidence="9" id="KW-1185">Reference proteome</keyword>
<dbReference type="Proteomes" id="UP000094527">
    <property type="component" value="Unassembled WGS sequence"/>
</dbReference>
<evidence type="ECO:0000256" key="3">
    <source>
        <dbReference type="ARBA" id="ARBA00022801"/>
    </source>
</evidence>
<feature type="non-terminal residue" evidence="8">
    <location>
        <position position="1"/>
    </location>
</feature>
<evidence type="ECO:0000256" key="6">
    <source>
        <dbReference type="ARBA" id="ARBA00048484"/>
    </source>
</evidence>
<keyword evidence="5" id="KW-0325">Glycoprotein</keyword>
<organism evidence="8 9">
    <name type="scientific">Orchesella cincta</name>
    <name type="common">Springtail</name>
    <name type="synonym">Podura cincta</name>
    <dbReference type="NCBI Taxonomy" id="48709"/>
    <lineage>
        <taxon>Eukaryota</taxon>
        <taxon>Metazoa</taxon>
        <taxon>Ecdysozoa</taxon>
        <taxon>Arthropoda</taxon>
        <taxon>Hexapoda</taxon>
        <taxon>Collembola</taxon>
        <taxon>Entomobryomorpha</taxon>
        <taxon>Entomobryoidea</taxon>
        <taxon>Orchesellidae</taxon>
        <taxon>Orchesellinae</taxon>
        <taxon>Orchesella</taxon>
    </lineage>
</organism>
<name>A0A1D2NL95_ORCCI</name>
<dbReference type="InterPro" id="IPR050654">
    <property type="entry name" value="AChE-related_enzymes"/>
</dbReference>
<feature type="domain" description="Carboxylesterase type B" evidence="7">
    <location>
        <begin position="76"/>
        <end position="248"/>
    </location>
</feature>
<evidence type="ECO:0000256" key="4">
    <source>
        <dbReference type="ARBA" id="ARBA00023157"/>
    </source>
</evidence>
<evidence type="ECO:0000259" key="7">
    <source>
        <dbReference type="Pfam" id="PF00135"/>
    </source>
</evidence>
<dbReference type="AlphaFoldDB" id="A0A1D2NL95"/>
<dbReference type="SUPFAM" id="SSF53474">
    <property type="entry name" value="alpha/beta-Hydrolases"/>
    <property type="match status" value="1"/>
</dbReference>
<dbReference type="PANTHER" id="PTHR43918">
    <property type="entry name" value="ACETYLCHOLINESTERASE"/>
    <property type="match status" value="1"/>
</dbReference>
<dbReference type="InterPro" id="IPR002018">
    <property type="entry name" value="CarbesteraseB"/>
</dbReference>
<dbReference type="GO" id="GO:0003990">
    <property type="term" value="F:acetylcholinesterase activity"/>
    <property type="evidence" value="ECO:0007669"/>
    <property type="project" value="UniProtKB-EC"/>
</dbReference>
<dbReference type="STRING" id="48709.A0A1D2NL95"/>
<dbReference type="GO" id="GO:0006581">
    <property type="term" value="P:acetylcholine catabolic process"/>
    <property type="evidence" value="ECO:0007669"/>
    <property type="project" value="TreeGrafter"/>
</dbReference>
<evidence type="ECO:0000256" key="5">
    <source>
        <dbReference type="ARBA" id="ARBA00023180"/>
    </source>
</evidence>
<dbReference type="PANTHER" id="PTHR43918:SF13">
    <property type="entry name" value="ACETYLCHOLINESTERASE"/>
    <property type="match status" value="1"/>
</dbReference>
<evidence type="ECO:0000313" key="9">
    <source>
        <dbReference type="Proteomes" id="UP000094527"/>
    </source>
</evidence>
<comment type="caution">
    <text evidence="8">The sequence shown here is derived from an EMBL/GenBank/DDBJ whole genome shotgun (WGS) entry which is preliminary data.</text>
</comment>